<gene>
    <name evidence="11" type="primary">CTA8</name>
    <name evidence="11" type="ORF">CspeluHIS016_0208320</name>
</gene>
<evidence type="ECO:0000313" key="11">
    <source>
        <dbReference type="EMBL" id="GMK55776.1"/>
    </source>
</evidence>
<feature type="compositionally biased region" description="Low complexity" evidence="9">
    <location>
        <begin position="22"/>
        <end position="33"/>
    </location>
</feature>
<dbReference type="PANTHER" id="PTHR10015">
    <property type="entry name" value="HEAT SHOCK TRANSCRIPTION FACTOR"/>
    <property type="match status" value="1"/>
</dbReference>
<feature type="compositionally biased region" description="Polar residues" evidence="9">
    <location>
        <begin position="391"/>
        <end position="400"/>
    </location>
</feature>
<dbReference type="EMBL" id="BTCM01000002">
    <property type="protein sequence ID" value="GMK55776.1"/>
    <property type="molecule type" value="Genomic_DNA"/>
</dbReference>
<evidence type="ECO:0000256" key="9">
    <source>
        <dbReference type="SAM" id="MobiDB-lite"/>
    </source>
</evidence>
<dbReference type="AlphaFoldDB" id="A0AAD3YAB3"/>
<feature type="region of interest" description="Disordered" evidence="9">
    <location>
        <begin position="358"/>
        <end position="479"/>
    </location>
</feature>
<dbReference type="SMART" id="SM00415">
    <property type="entry name" value="HSF"/>
    <property type="match status" value="1"/>
</dbReference>
<keyword evidence="4" id="KW-0238">DNA-binding</keyword>
<dbReference type="InterPro" id="IPR036388">
    <property type="entry name" value="WH-like_DNA-bd_sf"/>
</dbReference>
<evidence type="ECO:0000256" key="8">
    <source>
        <dbReference type="RuleBase" id="RU004020"/>
    </source>
</evidence>
<feature type="region of interest" description="Disordered" evidence="9">
    <location>
        <begin position="586"/>
        <end position="625"/>
    </location>
</feature>
<protein>
    <recommendedName>
        <fullName evidence="10">HSF-type DNA-binding domain-containing protein</fullName>
    </recommendedName>
</protein>
<dbReference type="PANTHER" id="PTHR10015:SF427">
    <property type="entry name" value="HEAT SHOCK FACTOR PROTEIN"/>
    <property type="match status" value="1"/>
</dbReference>
<feature type="compositionally biased region" description="Polar residues" evidence="9">
    <location>
        <begin position="598"/>
        <end position="617"/>
    </location>
</feature>
<dbReference type="InterPro" id="IPR036390">
    <property type="entry name" value="WH_DNA-bd_sf"/>
</dbReference>
<feature type="compositionally biased region" description="Polar residues" evidence="9">
    <location>
        <begin position="435"/>
        <end position="454"/>
    </location>
</feature>
<dbReference type="GO" id="GO:0003700">
    <property type="term" value="F:DNA-binding transcription factor activity"/>
    <property type="evidence" value="ECO:0007669"/>
    <property type="project" value="InterPro"/>
</dbReference>
<dbReference type="Proteomes" id="UP001222932">
    <property type="component" value="Unassembled WGS sequence"/>
</dbReference>
<feature type="region of interest" description="Disordered" evidence="9">
    <location>
        <begin position="161"/>
        <end position="186"/>
    </location>
</feature>
<dbReference type="SUPFAM" id="SSF46785">
    <property type="entry name" value="Winged helix' DNA-binding domain"/>
    <property type="match status" value="1"/>
</dbReference>
<keyword evidence="12" id="KW-1185">Reference proteome</keyword>
<dbReference type="FunFam" id="1.10.10.10:FF:000027">
    <property type="entry name" value="Heat shock transcription factor 1"/>
    <property type="match status" value="1"/>
</dbReference>
<evidence type="ECO:0000256" key="7">
    <source>
        <dbReference type="ARBA" id="ARBA00062171"/>
    </source>
</evidence>
<feature type="compositionally biased region" description="Basic and acidic residues" evidence="9">
    <location>
        <begin position="404"/>
        <end position="413"/>
    </location>
</feature>
<sequence>MTTNLASVAGPSRQQPKSERISPSNSGANSPPGELRSTVSVSKPGLSVGENGEVIKVPAFLNKLFSMVSEPETDNLIYWADSGDSFFVPNHERLAEELLPRFFKHRNFSSFVRQLNMYGFHKVPHLQSGVLKNESPTELWEFVNPFFKRDQPQLLSRVMRKNNRPAVATPAQGSTGTRSSSRQAAANAQIGTGYPGVHLLTDGTTEGEAGPLVGPAAQLADLHAIQTGINAIRQTQAAIGADLKALQASNEHLWREALESRERQQKHEETIDLIVSFLERLFGTEGEGLKGLKEAMRRGVGPNRNSRAREDSGSDDAAAAKRQRLMIEDGRASGLGGSGSKNDQSPQPRLVEIQEPVVETASNSGRSSTEPWQSTGPRFTALPTDEDGVSPHTTTHSRSASVGKVERGYEGDARTNGSGAGAATGGTATPSTANVNLGTPNMGTPNMGTPNMGTPNMGHQPPHQVTPYGAGHVLEGADPSGLNLDPNLLQTTIGSLLQSPAAAQMFLNSLSHSVQGQSLSTPSKAVPPAPSVTGPNVNDPTLALFSPLPPELVNNTNNLFGAYQKAAGVGGDVDKLQDSIDSLVRSMGLDLPPGDPNGASTNGTASTGYHQDTSLPSEGTFDGGEFNVDELLDQLTNNNHEGEGV</sequence>
<comment type="caution">
    <text evidence="11">The sequence shown here is derived from an EMBL/GenBank/DDBJ whole genome shotgun (WGS) entry which is preliminary data.</text>
</comment>
<dbReference type="GO" id="GO:0005634">
    <property type="term" value="C:nucleus"/>
    <property type="evidence" value="ECO:0007669"/>
    <property type="project" value="UniProtKB-SubCell"/>
</dbReference>
<feature type="compositionally biased region" description="Low complexity" evidence="9">
    <location>
        <begin position="425"/>
        <end position="434"/>
    </location>
</feature>
<reference evidence="11" key="1">
    <citation type="journal article" date="2023" name="BMC Genomics">
        <title>Chromosome-level genome assemblies of Cutaneotrichosporon spp. (Trichosporonales, Basidiomycota) reveal imbalanced evolution between nucleotide sequences and chromosome synteny.</title>
        <authorList>
            <person name="Kobayashi Y."/>
            <person name="Kayamori A."/>
            <person name="Aoki K."/>
            <person name="Shiwa Y."/>
            <person name="Matsutani M."/>
            <person name="Fujita N."/>
            <person name="Sugita T."/>
            <person name="Iwasaki W."/>
            <person name="Tanaka N."/>
            <person name="Takashima M."/>
        </authorList>
    </citation>
    <scope>NUCLEOTIDE SEQUENCE</scope>
    <source>
        <strain evidence="11">HIS016</strain>
    </source>
</reference>
<evidence type="ECO:0000256" key="6">
    <source>
        <dbReference type="ARBA" id="ARBA00023242"/>
    </source>
</evidence>
<comment type="similarity">
    <text evidence="2 8">Belongs to the HSF family.</text>
</comment>
<keyword evidence="6" id="KW-0539">Nucleus</keyword>
<proteinExistence type="inferred from homology"/>
<keyword evidence="5" id="KW-0804">Transcription</keyword>
<dbReference type="GO" id="GO:0043565">
    <property type="term" value="F:sequence-specific DNA binding"/>
    <property type="evidence" value="ECO:0007669"/>
    <property type="project" value="InterPro"/>
</dbReference>
<name>A0AAD3YAB3_9TREE</name>
<evidence type="ECO:0000256" key="2">
    <source>
        <dbReference type="ARBA" id="ARBA00006403"/>
    </source>
</evidence>
<feature type="compositionally biased region" description="Polar residues" evidence="9">
    <location>
        <begin position="360"/>
        <end position="377"/>
    </location>
</feature>
<feature type="region of interest" description="Disordered" evidence="9">
    <location>
        <begin position="330"/>
        <end position="349"/>
    </location>
</feature>
<organism evidence="11 12">
    <name type="scientific">Cutaneotrichosporon spelunceum</name>
    <dbReference type="NCBI Taxonomy" id="1672016"/>
    <lineage>
        <taxon>Eukaryota</taxon>
        <taxon>Fungi</taxon>
        <taxon>Dikarya</taxon>
        <taxon>Basidiomycota</taxon>
        <taxon>Agaricomycotina</taxon>
        <taxon>Tremellomycetes</taxon>
        <taxon>Trichosporonales</taxon>
        <taxon>Trichosporonaceae</taxon>
        <taxon>Cutaneotrichosporon</taxon>
    </lineage>
</organism>
<dbReference type="Pfam" id="PF00447">
    <property type="entry name" value="HSF_DNA-bind"/>
    <property type="match status" value="1"/>
</dbReference>
<evidence type="ECO:0000256" key="4">
    <source>
        <dbReference type="ARBA" id="ARBA00023125"/>
    </source>
</evidence>
<feature type="region of interest" description="Disordered" evidence="9">
    <location>
        <begin position="515"/>
        <end position="538"/>
    </location>
</feature>
<feature type="domain" description="HSF-type DNA-binding" evidence="10">
    <location>
        <begin position="99"/>
        <end position="123"/>
    </location>
</feature>
<dbReference type="InterPro" id="IPR000232">
    <property type="entry name" value="HSF_DNA-bd"/>
</dbReference>
<comment type="subunit">
    <text evidence="7">Homotrimer. Homotrimerization increases the affinity of HSF1 to DNA. Interacts with transcriptional coregulator SSA1 on chromatin.</text>
</comment>
<reference evidence="11" key="2">
    <citation type="submission" date="2023-06" db="EMBL/GenBank/DDBJ databases">
        <authorList>
            <person name="Kobayashi Y."/>
            <person name="Kayamori A."/>
            <person name="Aoki K."/>
            <person name="Shiwa Y."/>
            <person name="Fujita N."/>
            <person name="Sugita T."/>
            <person name="Iwasaki W."/>
            <person name="Tanaka N."/>
            <person name="Takashima M."/>
        </authorList>
    </citation>
    <scope>NUCLEOTIDE SEQUENCE</scope>
    <source>
        <strain evidence="11">HIS016</strain>
    </source>
</reference>
<comment type="subcellular location">
    <subcellularLocation>
        <location evidence="1">Nucleus</location>
    </subcellularLocation>
</comment>
<dbReference type="PROSITE" id="PS00434">
    <property type="entry name" value="HSF_DOMAIN"/>
    <property type="match status" value="1"/>
</dbReference>
<evidence type="ECO:0000313" key="12">
    <source>
        <dbReference type="Proteomes" id="UP001222932"/>
    </source>
</evidence>
<dbReference type="Gene3D" id="1.10.10.10">
    <property type="entry name" value="Winged helix-like DNA-binding domain superfamily/Winged helix DNA-binding domain"/>
    <property type="match status" value="1"/>
</dbReference>
<keyword evidence="3" id="KW-0805">Transcription regulation</keyword>
<dbReference type="PRINTS" id="PR00056">
    <property type="entry name" value="HSFDOMAIN"/>
</dbReference>
<evidence type="ECO:0000256" key="5">
    <source>
        <dbReference type="ARBA" id="ARBA00023163"/>
    </source>
</evidence>
<feature type="region of interest" description="Disordered" evidence="9">
    <location>
        <begin position="1"/>
        <end position="44"/>
    </location>
</feature>
<evidence type="ECO:0000256" key="3">
    <source>
        <dbReference type="ARBA" id="ARBA00023015"/>
    </source>
</evidence>
<accession>A0AAD3YAB3</accession>
<feature type="region of interest" description="Disordered" evidence="9">
    <location>
        <begin position="293"/>
        <end position="319"/>
    </location>
</feature>
<evidence type="ECO:0000256" key="1">
    <source>
        <dbReference type="ARBA" id="ARBA00004123"/>
    </source>
</evidence>
<evidence type="ECO:0000259" key="10">
    <source>
        <dbReference type="PROSITE" id="PS00434"/>
    </source>
</evidence>